<accession>A0A4R6IXL3</accession>
<sequence>MSTLLKDLYSLAFYKQLADTLQKTIPSTDKKKFLEKIFIPAFADYELKERMAHTAHVLHHFLPKDYSKAAPLLLKFTDQIKMNGPAASSIEYLFLPEYIYLYGLDHYTASVTAMEKLTQFITCEFAIRHFIIRYEDKMIPKMLEWSTHKSRHVRRLATEGCRPRLPWAMALPKLKKDPAPILPILENLKQDSCEIVRRSVANNLNDISKDNPAIALRIAKKWKGLSAETDAIIKHGLRTLLKAGNATVLSFYKLTADHFKLSNFKIHTPTVAIGSYLEFGFTLENTSKKTQTLRLEYAVYYLKNNGSLSKKVFKISERDLLSGEKISVHRRQSFKPITTRVFYTGKHQLSVIMNGKETKSLPFHLV</sequence>
<dbReference type="InterPro" id="IPR016024">
    <property type="entry name" value="ARM-type_fold"/>
</dbReference>
<organism evidence="1 2">
    <name type="scientific">Sediminibacterium goheungense</name>
    <dbReference type="NCBI Taxonomy" id="1086393"/>
    <lineage>
        <taxon>Bacteria</taxon>
        <taxon>Pseudomonadati</taxon>
        <taxon>Bacteroidota</taxon>
        <taxon>Chitinophagia</taxon>
        <taxon>Chitinophagales</taxon>
        <taxon>Chitinophagaceae</taxon>
        <taxon>Sediminibacterium</taxon>
    </lineage>
</organism>
<comment type="caution">
    <text evidence="1">The sequence shown here is derived from an EMBL/GenBank/DDBJ whole genome shotgun (WGS) entry which is preliminary data.</text>
</comment>
<evidence type="ECO:0000313" key="1">
    <source>
        <dbReference type="EMBL" id="TDO27157.1"/>
    </source>
</evidence>
<evidence type="ECO:0000313" key="2">
    <source>
        <dbReference type="Proteomes" id="UP000295741"/>
    </source>
</evidence>
<dbReference type="InterPro" id="IPR014825">
    <property type="entry name" value="DNA_alkylation"/>
</dbReference>
<protein>
    <submittedName>
        <fullName evidence="1">3-methyladenine DNA glycosylase AlkC</fullName>
    </submittedName>
</protein>
<dbReference type="SUPFAM" id="SSF48371">
    <property type="entry name" value="ARM repeat"/>
    <property type="match status" value="1"/>
</dbReference>
<name>A0A4R6IXL3_9BACT</name>
<dbReference type="AlphaFoldDB" id="A0A4R6IXL3"/>
<dbReference type="Proteomes" id="UP000295741">
    <property type="component" value="Unassembled WGS sequence"/>
</dbReference>
<proteinExistence type="predicted"/>
<keyword evidence="2" id="KW-1185">Reference proteome</keyword>
<dbReference type="EMBL" id="SNWP01000011">
    <property type="protein sequence ID" value="TDO27157.1"/>
    <property type="molecule type" value="Genomic_DNA"/>
</dbReference>
<dbReference type="OrthoDB" id="9797162at2"/>
<gene>
    <name evidence="1" type="ORF">BC659_2476</name>
</gene>
<dbReference type="Gene3D" id="1.25.40.290">
    <property type="entry name" value="ARM repeat domains"/>
    <property type="match status" value="1"/>
</dbReference>
<reference evidence="1 2" key="1">
    <citation type="submission" date="2019-03" db="EMBL/GenBank/DDBJ databases">
        <title>Genomic Encyclopedia of Archaeal and Bacterial Type Strains, Phase II (KMG-II): from individual species to whole genera.</title>
        <authorList>
            <person name="Goeker M."/>
        </authorList>
    </citation>
    <scope>NUCLEOTIDE SEQUENCE [LARGE SCALE GENOMIC DNA]</scope>
    <source>
        <strain evidence="1 2">DSM 28323</strain>
    </source>
</reference>
<dbReference type="Pfam" id="PF08713">
    <property type="entry name" value="DNA_alkylation"/>
    <property type="match status" value="1"/>
</dbReference>
<dbReference type="RefSeq" id="WP_133475019.1">
    <property type="nucleotide sequence ID" value="NZ_SNWP01000011.1"/>
</dbReference>